<keyword evidence="5" id="KW-0720">Serine protease</keyword>
<evidence type="ECO:0000256" key="6">
    <source>
        <dbReference type="ARBA" id="ARBA00023145"/>
    </source>
</evidence>
<keyword evidence="3 8" id="KW-0732">Signal</keyword>
<keyword evidence="4" id="KW-0378">Hydrolase</keyword>
<dbReference type="CDD" id="cd00190">
    <property type="entry name" value="Tryp_SPc"/>
    <property type="match status" value="1"/>
</dbReference>
<dbReference type="GO" id="GO:0006508">
    <property type="term" value="P:proteolysis"/>
    <property type="evidence" value="ECO:0007669"/>
    <property type="project" value="UniProtKB-KW"/>
</dbReference>
<dbReference type="PANTHER" id="PTHR24276:SF91">
    <property type="entry name" value="AT26814P-RELATED"/>
    <property type="match status" value="1"/>
</dbReference>
<dbReference type="Proteomes" id="UP000801492">
    <property type="component" value="Unassembled WGS sequence"/>
</dbReference>
<reference evidence="10" key="1">
    <citation type="submission" date="2019-08" db="EMBL/GenBank/DDBJ databases">
        <title>The genome of the North American firefly Photinus pyralis.</title>
        <authorList>
            <consortium name="Photinus pyralis genome working group"/>
            <person name="Fallon T.R."/>
            <person name="Sander Lower S.E."/>
            <person name="Weng J.-K."/>
        </authorList>
    </citation>
    <scope>NUCLEOTIDE SEQUENCE</scope>
    <source>
        <strain evidence="10">TRF0915ILg1</strain>
        <tissue evidence="10">Whole body</tissue>
    </source>
</reference>
<dbReference type="PRINTS" id="PR00722">
    <property type="entry name" value="CHYMOTRYPSIN"/>
</dbReference>
<dbReference type="AlphaFoldDB" id="A0A8K0C4X5"/>
<feature type="chain" id="PRO_5035458050" description="Peptidase S1 domain-containing protein" evidence="8">
    <location>
        <begin position="17"/>
        <end position="251"/>
    </location>
</feature>
<sequence>MFRLFILSALVATSLAAGIPPRVPMLDGRIVGGTPTTHDKHPHQLSLEWYNMHICGASIISSEWVVTAAHCTDGSSAATLSVRAGSSFQESGGEVRRVSRIIQHENYDAINIDFDIALLKLASPLSLGKSISLVAKEVATGTLVTVTGWGALSEGGSSPSQMREVSVNTITRDACKDAYGSSAITDRMICAGGEGGKDSCQGDSGGPLRVDGENWLAGVVSWGYGCARPRYPGVYSNVANLRGWIKQHSGV</sequence>
<keyword evidence="2" id="KW-0645">Protease</keyword>
<keyword evidence="7" id="KW-1015">Disulfide bond</keyword>
<feature type="domain" description="Peptidase S1" evidence="9">
    <location>
        <begin position="30"/>
        <end position="250"/>
    </location>
</feature>
<dbReference type="InterPro" id="IPR009003">
    <property type="entry name" value="Peptidase_S1_PA"/>
</dbReference>
<dbReference type="InterPro" id="IPR018114">
    <property type="entry name" value="TRYPSIN_HIS"/>
</dbReference>
<dbReference type="SUPFAM" id="SSF50494">
    <property type="entry name" value="Trypsin-like serine proteases"/>
    <property type="match status" value="1"/>
</dbReference>
<comment type="caution">
    <text evidence="10">The sequence shown here is derived from an EMBL/GenBank/DDBJ whole genome shotgun (WGS) entry which is preliminary data.</text>
</comment>
<dbReference type="Gene3D" id="2.40.10.10">
    <property type="entry name" value="Trypsin-like serine proteases"/>
    <property type="match status" value="1"/>
</dbReference>
<name>A0A8K0C4X5_IGNLU</name>
<accession>A0A8K0C4X5</accession>
<evidence type="ECO:0000256" key="8">
    <source>
        <dbReference type="SAM" id="SignalP"/>
    </source>
</evidence>
<organism evidence="10 11">
    <name type="scientific">Ignelater luminosus</name>
    <name type="common">Cucubano</name>
    <name type="synonym">Pyrophorus luminosus</name>
    <dbReference type="NCBI Taxonomy" id="2038154"/>
    <lineage>
        <taxon>Eukaryota</taxon>
        <taxon>Metazoa</taxon>
        <taxon>Ecdysozoa</taxon>
        <taxon>Arthropoda</taxon>
        <taxon>Hexapoda</taxon>
        <taxon>Insecta</taxon>
        <taxon>Pterygota</taxon>
        <taxon>Neoptera</taxon>
        <taxon>Endopterygota</taxon>
        <taxon>Coleoptera</taxon>
        <taxon>Polyphaga</taxon>
        <taxon>Elateriformia</taxon>
        <taxon>Elateroidea</taxon>
        <taxon>Elateridae</taxon>
        <taxon>Agrypninae</taxon>
        <taxon>Pyrophorini</taxon>
        <taxon>Ignelater</taxon>
    </lineage>
</organism>
<gene>
    <name evidence="10" type="ORF">ILUMI_25892</name>
</gene>
<proteinExistence type="inferred from homology"/>
<dbReference type="EMBL" id="VTPC01090990">
    <property type="protein sequence ID" value="KAF2880269.1"/>
    <property type="molecule type" value="Genomic_DNA"/>
</dbReference>
<keyword evidence="6" id="KW-0865">Zymogen</keyword>
<dbReference type="InterPro" id="IPR001254">
    <property type="entry name" value="Trypsin_dom"/>
</dbReference>
<evidence type="ECO:0000313" key="11">
    <source>
        <dbReference type="Proteomes" id="UP000801492"/>
    </source>
</evidence>
<evidence type="ECO:0000256" key="1">
    <source>
        <dbReference type="ARBA" id="ARBA00007664"/>
    </source>
</evidence>
<dbReference type="PROSITE" id="PS50240">
    <property type="entry name" value="TRYPSIN_DOM"/>
    <property type="match status" value="1"/>
</dbReference>
<dbReference type="OrthoDB" id="10059102at2759"/>
<dbReference type="FunFam" id="2.40.10.10:FF:000077">
    <property type="entry name" value="Predicted protein"/>
    <property type="match status" value="1"/>
</dbReference>
<dbReference type="Pfam" id="PF00089">
    <property type="entry name" value="Trypsin"/>
    <property type="match status" value="1"/>
</dbReference>
<evidence type="ECO:0000256" key="7">
    <source>
        <dbReference type="ARBA" id="ARBA00023157"/>
    </source>
</evidence>
<dbReference type="InterPro" id="IPR050430">
    <property type="entry name" value="Peptidase_S1"/>
</dbReference>
<dbReference type="PANTHER" id="PTHR24276">
    <property type="entry name" value="POLYSERASE-RELATED"/>
    <property type="match status" value="1"/>
</dbReference>
<evidence type="ECO:0000259" key="9">
    <source>
        <dbReference type="PROSITE" id="PS50240"/>
    </source>
</evidence>
<dbReference type="SMART" id="SM00020">
    <property type="entry name" value="Tryp_SPc"/>
    <property type="match status" value="1"/>
</dbReference>
<comment type="similarity">
    <text evidence="1">Belongs to the peptidase S1 family.</text>
</comment>
<dbReference type="GO" id="GO:0004252">
    <property type="term" value="F:serine-type endopeptidase activity"/>
    <property type="evidence" value="ECO:0007669"/>
    <property type="project" value="InterPro"/>
</dbReference>
<evidence type="ECO:0000256" key="3">
    <source>
        <dbReference type="ARBA" id="ARBA00022729"/>
    </source>
</evidence>
<protein>
    <recommendedName>
        <fullName evidence="9">Peptidase S1 domain-containing protein</fullName>
    </recommendedName>
</protein>
<evidence type="ECO:0000256" key="5">
    <source>
        <dbReference type="ARBA" id="ARBA00022825"/>
    </source>
</evidence>
<feature type="signal peptide" evidence="8">
    <location>
        <begin position="1"/>
        <end position="16"/>
    </location>
</feature>
<dbReference type="InterPro" id="IPR001314">
    <property type="entry name" value="Peptidase_S1A"/>
</dbReference>
<evidence type="ECO:0000256" key="4">
    <source>
        <dbReference type="ARBA" id="ARBA00022801"/>
    </source>
</evidence>
<evidence type="ECO:0000313" key="10">
    <source>
        <dbReference type="EMBL" id="KAF2880269.1"/>
    </source>
</evidence>
<dbReference type="InterPro" id="IPR043504">
    <property type="entry name" value="Peptidase_S1_PA_chymotrypsin"/>
</dbReference>
<evidence type="ECO:0000256" key="2">
    <source>
        <dbReference type="ARBA" id="ARBA00022670"/>
    </source>
</evidence>
<keyword evidence="11" id="KW-1185">Reference proteome</keyword>
<dbReference type="PROSITE" id="PS00134">
    <property type="entry name" value="TRYPSIN_HIS"/>
    <property type="match status" value="1"/>
</dbReference>